<evidence type="ECO:0000256" key="2">
    <source>
        <dbReference type="ARBA" id="ARBA00022448"/>
    </source>
</evidence>
<name>A0A418M3U6_9BACT</name>
<evidence type="ECO:0000256" key="4">
    <source>
        <dbReference type="ARBA" id="ARBA00022692"/>
    </source>
</evidence>
<dbReference type="Pfam" id="PF07715">
    <property type="entry name" value="Plug"/>
    <property type="match status" value="1"/>
</dbReference>
<dbReference type="NCBIfam" id="TIGR04056">
    <property type="entry name" value="OMP_RagA_SusC"/>
    <property type="match status" value="1"/>
</dbReference>
<evidence type="ECO:0000259" key="10">
    <source>
        <dbReference type="Pfam" id="PF00593"/>
    </source>
</evidence>
<sequence length="1109" mass="121180">MTIFLRLLTPSVPVNRRLLVVFLFCLLSGLSAVAQTITGRVASADDNQPLPGVSIVIKGTTTGTTTGADGKYSINAPSTAVLTFSYIGYETQDVTVGNRTTIDVTLRGDAQTLGEVVVTALGIQREKKALGYATQEIQGSALTIARETNVTNQLAGKIAGVTVVGSPSGIGGSSRVTIRGERSVDLNKNQPLYVIDGVPISNGFTGGSGRNNLEVDFGNGASFINPDDIESINVLKGGAASALYGARAANGVIVIKTKSGRGNKGIGVEINTNQTVETPLVLPEYQTVYGQGNGNGGDFAFVNGGGAGLTDGTDEAWGPAFSLNKSYPQYDSPRTLNGQPTNFRGGDLNAPTGSVITPTPWVAETDNLRKFLQTGRTNTTSIALTGSNDAGNFRLAHTMLNQTGIVPNTDLKRYTTSLSGGFNFTPKFSANAFVSYIKGESGNRPSISYGTESIMYLFNCWLPPSVQLEPMEDYWMRGQEGVRQYSWNYNYHDNPYLTVYENTNGQLYDRVIGNASLKYDLTPWLSVQGRTAIDYSSEKREYKRAFSTQRFPFGQYRDNRIITEERNTDFLFTANKEFNETWTVSGTFGGNQLRQKSDFLETNAGQLNIPGIYNLTNSRIPLQTSQSLVEKRVNSLYGSAQVAFRNYLFLEVTARNDWSSALTLPEYARTFGTQDNSYFYPSVAVSAVLSDMFTLPQSVSFLKARLNYASVGNDTDAFTFTQSYNPSDPFGSSQVYGETDRLANFNLKPEISDSFEGGVELKLFKRRVGLDVSYYQTNTRNQILNIPLSITSGYNSRAINAGLIRNNGVEVALNLVPVELPNSLRWGVDFNFSANRSKVIRLADNIQNFVMASRRVSIEARVGERMGDMYGIGFARVQNTDPTKPYYDATGQYVGQMVFSQGRPIATTDRIKLGNYNPDFLLGINNSLTYRNLRLSFLFDMRQGGKLYSETQTVGREGGIIIETLEGRANGYNLNLPGNGVIGQGVKVVSTNTDGTTTFAPNDVKVNSRQWHTAWTGGRNIAEGVMYDASFVKLREVQLGFAIPDRIWGRVPLRGVTFTLVGRNLAVWSKVPHVDPETLSYAGGTALPGIEYMAIPTTRSFGFNLGVKL</sequence>
<evidence type="ECO:0000256" key="7">
    <source>
        <dbReference type="ARBA" id="ARBA00023237"/>
    </source>
</evidence>
<evidence type="ECO:0000256" key="3">
    <source>
        <dbReference type="ARBA" id="ARBA00022452"/>
    </source>
</evidence>
<dbReference type="SUPFAM" id="SSF49464">
    <property type="entry name" value="Carboxypeptidase regulatory domain-like"/>
    <property type="match status" value="1"/>
</dbReference>
<dbReference type="InterPro" id="IPR037066">
    <property type="entry name" value="Plug_dom_sf"/>
</dbReference>
<dbReference type="InterPro" id="IPR008969">
    <property type="entry name" value="CarboxyPept-like_regulatory"/>
</dbReference>
<dbReference type="NCBIfam" id="TIGR04057">
    <property type="entry name" value="SusC_RagA_signa"/>
    <property type="match status" value="1"/>
</dbReference>
<keyword evidence="7 8" id="KW-0998">Cell outer membrane</keyword>
<dbReference type="SUPFAM" id="SSF56935">
    <property type="entry name" value="Porins"/>
    <property type="match status" value="1"/>
</dbReference>
<protein>
    <submittedName>
        <fullName evidence="12">SusC/RagA family TonB-linked outer membrane protein</fullName>
    </submittedName>
</protein>
<dbReference type="InterPro" id="IPR012910">
    <property type="entry name" value="Plug_dom"/>
</dbReference>
<dbReference type="Gene3D" id="2.40.170.20">
    <property type="entry name" value="TonB-dependent receptor, beta-barrel domain"/>
    <property type="match status" value="1"/>
</dbReference>
<dbReference type="GO" id="GO:0009279">
    <property type="term" value="C:cell outer membrane"/>
    <property type="evidence" value="ECO:0007669"/>
    <property type="project" value="UniProtKB-SubCell"/>
</dbReference>
<dbReference type="InterPro" id="IPR036942">
    <property type="entry name" value="Beta-barrel_TonB_sf"/>
</dbReference>
<evidence type="ECO:0000256" key="6">
    <source>
        <dbReference type="ARBA" id="ARBA00023136"/>
    </source>
</evidence>
<evidence type="ECO:0000259" key="11">
    <source>
        <dbReference type="Pfam" id="PF07715"/>
    </source>
</evidence>
<dbReference type="AlphaFoldDB" id="A0A418M3U6"/>
<evidence type="ECO:0000256" key="8">
    <source>
        <dbReference type="PROSITE-ProRule" id="PRU01360"/>
    </source>
</evidence>
<dbReference type="InterPro" id="IPR000531">
    <property type="entry name" value="Beta-barrel_TonB"/>
</dbReference>
<dbReference type="InterPro" id="IPR023997">
    <property type="entry name" value="TonB-dep_OMP_SusC/RagA_CS"/>
</dbReference>
<dbReference type="Pfam" id="PF00593">
    <property type="entry name" value="TonB_dep_Rec_b-barrel"/>
    <property type="match status" value="1"/>
</dbReference>
<evidence type="ECO:0000313" key="13">
    <source>
        <dbReference type="Proteomes" id="UP000283523"/>
    </source>
</evidence>
<keyword evidence="5 9" id="KW-0798">TonB box</keyword>
<evidence type="ECO:0000256" key="1">
    <source>
        <dbReference type="ARBA" id="ARBA00004571"/>
    </source>
</evidence>
<dbReference type="Pfam" id="PF13715">
    <property type="entry name" value="CarbopepD_reg_2"/>
    <property type="match status" value="1"/>
</dbReference>
<evidence type="ECO:0000313" key="12">
    <source>
        <dbReference type="EMBL" id="RIV20485.1"/>
    </source>
</evidence>
<dbReference type="InterPro" id="IPR023996">
    <property type="entry name" value="TonB-dep_OMP_SusC/RagA"/>
</dbReference>
<evidence type="ECO:0000256" key="5">
    <source>
        <dbReference type="ARBA" id="ARBA00023077"/>
    </source>
</evidence>
<dbReference type="Proteomes" id="UP000283523">
    <property type="component" value="Unassembled WGS sequence"/>
</dbReference>
<comment type="similarity">
    <text evidence="8 9">Belongs to the TonB-dependent receptor family.</text>
</comment>
<dbReference type="InterPro" id="IPR039426">
    <property type="entry name" value="TonB-dep_rcpt-like"/>
</dbReference>
<organism evidence="12 13">
    <name type="scientific">Fibrisoma montanum</name>
    <dbReference type="NCBI Taxonomy" id="2305895"/>
    <lineage>
        <taxon>Bacteria</taxon>
        <taxon>Pseudomonadati</taxon>
        <taxon>Bacteroidota</taxon>
        <taxon>Cytophagia</taxon>
        <taxon>Cytophagales</taxon>
        <taxon>Spirosomataceae</taxon>
        <taxon>Fibrisoma</taxon>
    </lineage>
</organism>
<evidence type="ECO:0000256" key="9">
    <source>
        <dbReference type="RuleBase" id="RU003357"/>
    </source>
</evidence>
<dbReference type="EMBL" id="QXED01000006">
    <property type="protein sequence ID" value="RIV20485.1"/>
    <property type="molecule type" value="Genomic_DNA"/>
</dbReference>
<feature type="domain" description="TonB-dependent receptor plug" evidence="11">
    <location>
        <begin position="131"/>
        <end position="252"/>
    </location>
</feature>
<reference evidence="12 13" key="1">
    <citation type="submission" date="2018-08" db="EMBL/GenBank/DDBJ databases">
        <title>Fibrisoma montanum sp. nov., isolated from Danxia mountain soil.</title>
        <authorList>
            <person name="Huang Y."/>
        </authorList>
    </citation>
    <scope>NUCLEOTIDE SEQUENCE [LARGE SCALE GENOMIC DNA]</scope>
    <source>
        <strain evidence="12 13">HYT19</strain>
    </source>
</reference>
<keyword evidence="3 8" id="KW-1134">Transmembrane beta strand</keyword>
<proteinExistence type="inferred from homology"/>
<dbReference type="RefSeq" id="WP_119669653.1">
    <property type="nucleotide sequence ID" value="NZ_QXED01000006.1"/>
</dbReference>
<keyword evidence="4 8" id="KW-0812">Transmembrane</keyword>
<comment type="caution">
    <text evidence="12">The sequence shown here is derived from an EMBL/GenBank/DDBJ whole genome shotgun (WGS) entry which is preliminary data.</text>
</comment>
<dbReference type="Gene3D" id="2.60.40.1120">
    <property type="entry name" value="Carboxypeptidase-like, regulatory domain"/>
    <property type="match status" value="1"/>
</dbReference>
<gene>
    <name evidence="12" type="ORF">DYU11_20785</name>
</gene>
<comment type="subcellular location">
    <subcellularLocation>
        <location evidence="1 8">Cell outer membrane</location>
        <topology evidence="1 8">Multi-pass membrane protein</topology>
    </subcellularLocation>
</comment>
<keyword evidence="13" id="KW-1185">Reference proteome</keyword>
<dbReference type="OrthoDB" id="9768177at2"/>
<keyword evidence="6 8" id="KW-0472">Membrane</keyword>
<keyword evidence="2 8" id="KW-0813">Transport</keyword>
<feature type="domain" description="TonB-dependent receptor-like beta-barrel" evidence="10">
    <location>
        <begin position="483"/>
        <end position="834"/>
    </location>
</feature>
<accession>A0A418M3U6</accession>
<dbReference type="PROSITE" id="PS52016">
    <property type="entry name" value="TONB_DEPENDENT_REC_3"/>
    <property type="match status" value="1"/>
</dbReference>
<dbReference type="Gene3D" id="2.170.130.10">
    <property type="entry name" value="TonB-dependent receptor, plug domain"/>
    <property type="match status" value="1"/>
</dbReference>